<dbReference type="AlphaFoldDB" id="A0A812JH72"/>
<evidence type="ECO:0000313" key="4">
    <source>
        <dbReference type="Proteomes" id="UP000604046"/>
    </source>
</evidence>
<feature type="region of interest" description="Disordered" evidence="2">
    <location>
        <begin position="646"/>
        <end position="667"/>
    </location>
</feature>
<protein>
    <submittedName>
        <fullName evidence="3">Uncharacterized protein</fullName>
    </submittedName>
</protein>
<feature type="compositionally biased region" description="Low complexity" evidence="2">
    <location>
        <begin position="651"/>
        <end position="667"/>
    </location>
</feature>
<feature type="coiled-coil region" evidence="1">
    <location>
        <begin position="18"/>
        <end position="59"/>
    </location>
</feature>
<evidence type="ECO:0000256" key="1">
    <source>
        <dbReference type="SAM" id="Coils"/>
    </source>
</evidence>
<reference evidence="3" key="1">
    <citation type="submission" date="2021-02" db="EMBL/GenBank/DDBJ databases">
        <authorList>
            <person name="Dougan E. K."/>
            <person name="Rhodes N."/>
            <person name="Thang M."/>
            <person name="Chan C."/>
        </authorList>
    </citation>
    <scope>NUCLEOTIDE SEQUENCE</scope>
</reference>
<sequence length="667" mass="70093">MSLFAELVEEGEDAEGLVLGQEVTLQDLEEALAELAAQNEQLEVDCRGLEAHCRDLERAGWPVPCKLEDVILASETAVEEVPEPPTVLSDHVSVVVAAEAAAKAALEADKSPEDAAAQIGTALASESGMEQCRFEELASPVISRTVSGLFCDVAGDAPSMAAQAAAKAAITAGLNAEAAAVAGFVAAGMVAGKRALQDGGDLSRSADLGSKTALELATAGGLSEEAATRVAAQTASEIASDASRTAGKIFERVVEDAAEAAKSAAGSASSSLSTRLGVEAAGRAAANTVALQAPALDAAQIARHASSAVAAITREAIPGAEDEVVAEVNRAAARVVEEAIAAVIVKAESKAPHVAESPQSPQSPQQTNASDQDDRVKELLKAREKSFAAMADMQERCAGQQTEMERLVRERAGDQEELLKLRQQLRGLEQQLQEAEAREQLQEENRMDSLSATTGDDTSSLADSLAGSVRRMRKKRNARAGQAFRQAKCLDEGIDIGTTEADVDPEERLIRTLVAKSHASPLWRDLLIFILEKSGHATLSPTSSDADVKKELQLMAYQVKERLGSLQAPVQSQEGMLETMLKTVGKVTDQAVDSAVLYVTQDTPKAAQDPEVLVQAFTREQTPSQDPAQAGADAFKQNARLRLAARRNRQRGSVLSVAASVSSKPGG</sequence>
<organism evidence="3 4">
    <name type="scientific">Symbiodinium natans</name>
    <dbReference type="NCBI Taxonomy" id="878477"/>
    <lineage>
        <taxon>Eukaryota</taxon>
        <taxon>Sar</taxon>
        <taxon>Alveolata</taxon>
        <taxon>Dinophyceae</taxon>
        <taxon>Suessiales</taxon>
        <taxon>Symbiodiniaceae</taxon>
        <taxon>Symbiodinium</taxon>
    </lineage>
</organism>
<feature type="compositionally biased region" description="Basic and acidic residues" evidence="2">
    <location>
        <begin position="435"/>
        <end position="447"/>
    </location>
</feature>
<name>A0A812JH72_9DINO</name>
<feature type="region of interest" description="Disordered" evidence="2">
    <location>
        <begin position="433"/>
        <end position="470"/>
    </location>
</feature>
<accession>A0A812JH72</accession>
<gene>
    <name evidence="3" type="ORF">SNAT2548_LOCUS6860</name>
</gene>
<dbReference type="Proteomes" id="UP000604046">
    <property type="component" value="Unassembled WGS sequence"/>
</dbReference>
<dbReference type="OrthoDB" id="438444at2759"/>
<comment type="caution">
    <text evidence="3">The sequence shown here is derived from an EMBL/GenBank/DDBJ whole genome shotgun (WGS) entry which is preliminary data.</text>
</comment>
<dbReference type="EMBL" id="CAJNDS010000465">
    <property type="protein sequence ID" value="CAE7208943.1"/>
    <property type="molecule type" value="Genomic_DNA"/>
</dbReference>
<proteinExistence type="predicted"/>
<evidence type="ECO:0000256" key="2">
    <source>
        <dbReference type="SAM" id="MobiDB-lite"/>
    </source>
</evidence>
<keyword evidence="4" id="KW-1185">Reference proteome</keyword>
<feature type="compositionally biased region" description="Polar residues" evidence="2">
    <location>
        <begin position="448"/>
        <end position="462"/>
    </location>
</feature>
<keyword evidence="1" id="KW-0175">Coiled coil</keyword>
<evidence type="ECO:0000313" key="3">
    <source>
        <dbReference type="EMBL" id="CAE7208943.1"/>
    </source>
</evidence>
<feature type="compositionally biased region" description="Low complexity" evidence="2">
    <location>
        <begin position="357"/>
        <end position="366"/>
    </location>
</feature>
<feature type="region of interest" description="Disordered" evidence="2">
    <location>
        <begin position="351"/>
        <end position="375"/>
    </location>
</feature>